<organism evidence="1 2">
    <name type="scientific">Leptonema illini</name>
    <dbReference type="NCBI Taxonomy" id="183"/>
    <lineage>
        <taxon>Bacteria</taxon>
        <taxon>Pseudomonadati</taxon>
        <taxon>Spirochaetota</taxon>
        <taxon>Spirochaetia</taxon>
        <taxon>Leptospirales</taxon>
        <taxon>Leptospiraceae</taxon>
        <taxon>Leptonema</taxon>
    </lineage>
</organism>
<evidence type="ECO:0000313" key="2">
    <source>
        <dbReference type="Proteomes" id="UP000460298"/>
    </source>
</evidence>
<evidence type="ECO:0000313" key="1">
    <source>
        <dbReference type="EMBL" id="KAB2930878.1"/>
    </source>
</evidence>
<protein>
    <submittedName>
        <fullName evidence="1">Uncharacterized protein</fullName>
    </submittedName>
</protein>
<proteinExistence type="predicted"/>
<sequence length="118" mass="13222">MNMQQQLLQKACDLLGLNCQVSFPVRLPDGSNIEASVYLPELGGPSGMLVFSDYEDIKEATLYLVAQGYGYSVYGIPSEEEGFDLAGYIEMFSDWGWNGPSSEIPDWFMELRDDTEDD</sequence>
<dbReference type="Proteomes" id="UP000460298">
    <property type="component" value="Unassembled WGS sequence"/>
</dbReference>
<dbReference type="EMBL" id="WBUI01000017">
    <property type="protein sequence ID" value="KAB2930878.1"/>
    <property type="molecule type" value="Genomic_DNA"/>
</dbReference>
<reference evidence="1 2" key="1">
    <citation type="submission" date="2019-10" db="EMBL/GenBank/DDBJ databases">
        <title>Extracellular Electron Transfer in a Candidatus Methanoperedens spp. Enrichment Culture.</title>
        <authorList>
            <person name="Berger S."/>
            <person name="Rangel Shaw D."/>
            <person name="Berben T."/>
            <person name="In 'T Zandt M."/>
            <person name="Frank J."/>
            <person name="Reimann J."/>
            <person name="Jetten M.S.M."/>
            <person name="Welte C.U."/>
        </authorList>
    </citation>
    <scope>NUCLEOTIDE SEQUENCE [LARGE SCALE GENOMIC DNA]</scope>
    <source>
        <strain evidence="1">SB12</strain>
    </source>
</reference>
<gene>
    <name evidence="1" type="ORF">F9K24_15555</name>
</gene>
<name>A0A833GZB0_9LEPT</name>
<dbReference type="AlphaFoldDB" id="A0A833GZB0"/>
<comment type="caution">
    <text evidence="1">The sequence shown here is derived from an EMBL/GenBank/DDBJ whole genome shotgun (WGS) entry which is preliminary data.</text>
</comment>
<accession>A0A833GZB0</accession>